<organism evidence="1">
    <name type="scientific">Myoviridae sp. ctkfK18</name>
    <dbReference type="NCBI Taxonomy" id="2825165"/>
    <lineage>
        <taxon>Viruses</taxon>
        <taxon>Duplodnaviria</taxon>
        <taxon>Heunggongvirae</taxon>
        <taxon>Uroviricota</taxon>
        <taxon>Caudoviricetes</taxon>
    </lineage>
</organism>
<evidence type="ECO:0000313" key="1">
    <source>
        <dbReference type="EMBL" id="DAG05848.1"/>
    </source>
</evidence>
<dbReference type="EMBL" id="BK016265">
    <property type="protein sequence ID" value="DAG05848.1"/>
    <property type="molecule type" value="Genomic_DNA"/>
</dbReference>
<sequence>MLYEIYIFHKLRLSYFHLTLYCVKLHITS</sequence>
<proteinExistence type="predicted"/>
<protein>
    <submittedName>
        <fullName evidence="1">Uncharacterized protein</fullName>
    </submittedName>
</protein>
<accession>A0A8S5VGP9</accession>
<reference evidence="1" key="1">
    <citation type="journal article" date="2021" name="Proc. Natl. Acad. Sci. U.S.A.">
        <title>A Catalog of Tens of Thousands of Viruses from Human Metagenomes Reveals Hidden Associations with Chronic Diseases.</title>
        <authorList>
            <person name="Tisza M.J."/>
            <person name="Buck C.B."/>
        </authorList>
    </citation>
    <scope>NUCLEOTIDE SEQUENCE</scope>
    <source>
        <strain evidence="1">CtkfK18</strain>
    </source>
</reference>
<name>A0A8S5VGP9_9CAUD</name>